<evidence type="ECO:0000313" key="2">
    <source>
        <dbReference type="Proteomes" id="UP000595437"/>
    </source>
</evidence>
<name>A0A7T8GSV7_CALRO</name>
<feature type="non-terminal residue" evidence="1">
    <location>
        <position position="1"/>
    </location>
</feature>
<sequence length="86" mass="10553">TLYDLEENDLRFMKDSHFPTESFEEKPSIFSNNLHNIIEMFYWFVKFIGDYEKENRRETGLVGRNARYIIKLGRYLLKYIKSYEKI</sequence>
<keyword evidence="2" id="KW-1185">Reference proteome</keyword>
<reference evidence="2" key="1">
    <citation type="submission" date="2021-01" db="EMBL/GenBank/DDBJ databases">
        <title>Caligus Genome Assembly.</title>
        <authorList>
            <person name="Gallardo-Escarate C."/>
        </authorList>
    </citation>
    <scope>NUCLEOTIDE SEQUENCE [LARGE SCALE GENOMIC DNA]</scope>
</reference>
<proteinExistence type="predicted"/>
<dbReference type="OrthoDB" id="10446740at2759"/>
<gene>
    <name evidence="1" type="ORF">FKW44_022136</name>
</gene>
<dbReference type="EMBL" id="CP045905">
    <property type="protein sequence ID" value="QQP36901.1"/>
    <property type="molecule type" value="Genomic_DNA"/>
</dbReference>
<organism evidence="1 2">
    <name type="scientific">Caligus rogercresseyi</name>
    <name type="common">Sea louse</name>
    <dbReference type="NCBI Taxonomy" id="217165"/>
    <lineage>
        <taxon>Eukaryota</taxon>
        <taxon>Metazoa</taxon>
        <taxon>Ecdysozoa</taxon>
        <taxon>Arthropoda</taxon>
        <taxon>Crustacea</taxon>
        <taxon>Multicrustacea</taxon>
        <taxon>Hexanauplia</taxon>
        <taxon>Copepoda</taxon>
        <taxon>Siphonostomatoida</taxon>
        <taxon>Caligidae</taxon>
        <taxon>Caligus</taxon>
    </lineage>
</organism>
<accession>A0A7T8GSV7</accession>
<evidence type="ECO:0000313" key="1">
    <source>
        <dbReference type="EMBL" id="QQP36901.1"/>
    </source>
</evidence>
<dbReference type="AlphaFoldDB" id="A0A7T8GSV7"/>
<protein>
    <submittedName>
        <fullName evidence="1">Uncharacterized protein</fullName>
    </submittedName>
</protein>
<dbReference type="Proteomes" id="UP000595437">
    <property type="component" value="Chromosome 16"/>
</dbReference>